<keyword evidence="4" id="KW-1185">Reference proteome</keyword>
<sequence>MMGDNSWTTVSHRNRNVNVHGNCRDHHSSQEPRTTHVRSDIISLFVTNFPDFVQAEDIQRVCGRACSRLGKIIGVFIAKKLSKLGKRFGFIRFSGDCNCDSLLKQLHEVWFGSYKLFASLPRSLGNNNRTPRTVGLSTAVHRNVNVKCYVNVVRGLPNNMRNITNME</sequence>
<dbReference type="EMBL" id="OX465086">
    <property type="protein sequence ID" value="CAI9259401.1"/>
    <property type="molecule type" value="Genomic_DNA"/>
</dbReference>
<accession>A0AA35US21</accession>
<evidence type="ECO:0000259" key="2">
    <source>
        <dbReference type="PROSITE" id="PS50102"/>
    </source>
</evidence>
<evidence type="ECO:0000313" key="4">
    <source>
        <dbReference type="Proteomes" id="UP001177003"/>
    </source>
</evidence>
<dbReference type="CDD" id="cd00590">
    <property type="entry name" value="RRM_SF"/>
    <property type="match status" value="1"/>
</dbReference>
<dbReference type="PROSITE" id="PS50102">
    <property type="entry name" value="RRM"/>
    <property type="match status" value="1"/>
</dbReference>
<dbReference type="SUPFAM" id="SSF54928">
    <property type="entry name" value="RNA-binding domain, RBD"/>
    <property type="match status" value="1"/>
</dbReference>
<dbReference type="Gene3D" id="3.30.70.330">
    <property type="match status" value="1"/>
</dbReference>
<proteinExistence type="predicted"/>
<name>A0AA35US21_LACSI</name>
<dbReference type="GO" id="GO:0003723">
    <property type="term" value="F:RNA binding"/>
    <property type="evidence" value="ECO:0007669"/>
    <property type="project" value="UniProtKB-UniRule"/>
</dbReference>
<reference evidence="3" key="1">
    <citation type="submission" date="2023-04" db="EMBL/GenBank/DDBJ databases">
        <authorList>
            <person name="Vijverberg K."/>
            <person name="Xiong W."/>
            <person name="Schranz E."/>
        </authorList>
    </citation>
    <scope>NUCLEOTIDE SEQUENCE</scope>
</reference>
<organism evidence="3 4">
    <name type="scientific">Lactuca saligna</name>
    <name type="common">Willowleaf lettuce</name>
    <dbReference type="NCBI Taxonomy" id="75948"/>
    <lineage>
        <taxon>Eukaryota</taxon>
        <taxon>Viridiplantae</taxon>
        <taxon>Streptophyta</taxon>
        <taxon>Embryophyta</taxon>
        <taxon>Tracheophyta</taxon>
        <taxon>Spermatophyta</taxon>
        <taxon>Magnoliopsida</taxon>
        <taxon>eudicotyledons</taxon>
        <taxon>Gunneridae</taxon>
        <taxon>Pentapetalae</taxon>
        <taxon>asterids</taxon>
        <taxon>campanulids</taxon>
        <taxon>Asterales</taxon>
        <taxon>Asteraceae</taxon>
        <taxon>Cichorioideae</taxon>
        <taxon>Cichorieae</taxon>
        <taxon>Lactucinae</taxon>
        <taxon>Lactuca</taxon>
    </lineage>
</organism>
<evidence type="ECO:0000256" key="1">
    <source>
        <dbReference type="PROSITE-ProRule" id="PRU00176"/>
    </source>
</evidence>
<feature type="domain" description="RRM" evidence="2">
    <location>
        <begin position="42"/>
        <end position="123"/>
    </location>
</feature>
<dbReference type="AlphaFoldDB" id="A0AA35US21"/>
<gene>
    <name evidence="3" type="ORF">LSALG_LOCUS295</name>
</gene>
<evidence type="ECO:0000313" key="3">
    <source>
        <dbReference type="EMBL" id="CAI9259401.1"/>
    </source>
</evidence>
<dbReference type="InterPro" id="IPR000504">
    <property type="entry name" value="RRM_dom"/>
</dbReference>
<keyword evidence="1" id="KW-0694">RNA-binding</keyword>
<dbReference type="InterPro" id="IPR012677">
    <property type="entry name" value="Nucleotide-bd_a/b_plait_sf"/>
</dbReference>
<dbReference type="InterPro" id="IPR035979">
    <property type="entry name" value="RBD_domain_sf"/>
</dbReference>
<protein>
    <recommendedName>
        <fullName evidence="2">RRM domain-containing protein</fullName>
    </recommendedName>
</protein>
<dbReference type="SMART" id="SM00360">
    <property type="entry name" value="RRM"/>
    <property type="match status" value="1"/>
</dbReference>
<dbReference type="Proteomes" id="UP001177003">
    <property type="component" value="Chromosome 0"/>
</dbReference>